<gene>
    <name evidence="2" type="ORF">PXEA_LOCUS8606</name>
</gene>
<accession>A0A3S5A9E0</accession>
<evidence type="ECO:0000313" key="3">
    <source>
        <dbReference type="Proteomes" id="UP000784294"/>
    </source>
</evidence>
<organism evidence="2 3">
    <name type="scientific">Protopolystoma xenopodis</name>
    <dbReference type="NCBI Taxonomy" id="117903"/>
    <lineage>
        <taxon>Eukaryota</taxon>
        <taxon>Metazoa</taxon>
        <taxon>Spiralia</taxon>
        <taxon>Lophotrochozoa</taxon>
        <taxon>Platyhelminthes</taxon>
        <taxon>Monogenea</taxon>
        <taxon>Polyopisthocotylea</taxon>
        <taxon>Polystomatidea</taxon>
        <taxon>Polystomatidae</taxon>
        <taxon>Protopolystoma</taxon>
    </lineage>
</organism>
<name>A0A3S5A9E0_9PLAT</name>
<dbReference type="Proteomes" id="UP000784294">
    <property type="component" value="Unassembled WGS sequence"/>
</dbReference>
<proteinExistence type="predicted"/>
<reference evidence="2" key="1">
    <citation type="submission" date="2018-11" db="EMBL/GenBank/DDBJ databases">
        <authorList>
            <consortium name="Pathogen Informatics"/>
        </authorList>
    </citation>
    <scope>NUCLEOTIDE SEQUENCE</scope>
</reference>
<feature type="compositionally biased region" description="Low complexity" evidence="1">
    <location>
        <begin position="33"/>
        <end position="43"/>
    </location>
</feature>
<feature type="region of interest" description="Disordered" evidence="1">
    <location>
        <begin position="24"/>
        <end position="43"/>
    </location>
</feature>
<keyword evidence="3" id="KW-1185">Reference proteome</keyword>
<feature type="compositionally biased region" description="Low complexity" evidence="1">
    <location>
        <begin position="56"/>
        <end position="65"/>
    </location>
</feature>
<dbReference type="OrthoDB" id="1884734at2759"/>
<dbReference type="EMBL" id="CAAALY010023685">
    <property type="protein sequence ID" value="VEL15166.1"/>
    <property type="molecule type" value="Genomic_DNA"/>
</dbReference>
<evidence type="ECO:0000256" key="1">
    <source>
        <dbReference type="SAM" id="MobiDB-lite"/>
    </source>
</evidence>
<comment type="caution">
    <text evidence="2">The sequence shown here is derived from an EMBL/GenBank/DDBJ whole genome shotgun (WGS) entry which is preliminary data.</text>
</comment>
<evidence type="ECO:0000313" key="2">
    <source>
        <dbReference type="EMBL" id="VEL15166.1"/>
    </source>
</evidence>
<sequence>MIGEEVRFPDRVVAFALTRLDAPPSTATSVNQATGVGPGSSSTASAAVATSVSTSLSSSGHLTSGMPDLSGLEFGPTGGHGRPTVESTRALAIDLLRHLITTADAVLVRPVAAGTGPSGPGPGLSGTCAAGFGSSTWSRRHQIVAGLRRLLLQPSASGLASDTASEFDVAAFLGSMTCSRPTGDGSSATPTGAPALTPSRASSRLAGSTAAGLHLPPCVRLGLAKTVLHLGSRGYLSLPGAVCFVEFIVRQCGFAFQEKVAYSASFHTYTIKYIYKSI</sequence>
<protein>
    <submittedName>
        <fullName evidence="2">Uncharacterized protein</fullName>
    </submittedName>
</protein>
<dbReference type="AlphaFoldDB" id="A0A3S5A9E0"/>
<feature type="region of interest" description="Disordered" evidence="1">
    <location>
        <begin position="56"/>
        <end position="83"/>
    </location>
</feature>